<dbReference type="Proteomes" id="UP000828390">
    <property type="component" value="Unassembled WGS sequence"/>
</dbReference>
<gene>
    <name evidence="2" type="ORF">DPMN_095625</name>
</gene>
<name>A0A9D4L6U4_DREPO</name>
<proteinExistence type="predicted"/>
<dbReference type="EMBL" id="JAIWYP010000003">
    <property type="protein sequence ID" value="KAH3853102.1"/>
    <property type="molecule type" value="Genomic_DNA"/>
</dbReference>
<organism evidence="2 3">
    <name type="scientific">Dreissena polymorpha</name>
    <name type="common">Zebra mussel</name>
    <name type="synonym">Mytilus polymorpha</name>
    <dbReference type="NCBI Taxonomy" id="45954"/>
    <lineage>
        <taxon>Eukaryota</taxon>
        <taxon>Metazoa</taxon>
        <taxon>Spiralia</taxon>
        <taxon>Lophotrochozoa</taxon>
        <taxon>Mollusca</taxon>
        <taxon>Bivalvia</taxon>
        <taxon>Autobranchia</taxon>
        <taxon>Heteroconchia</taxon>
        <taxon>Euheterodonta</taxon>
        <taxon>Imparidentia</taxon>
        <taxon>Neoheterodontei</taxon>
        <taxon>Myida</taxon>
        <taxon>Dreissenoidea</taxon>
        <taxon>Dreissenidae</taxon>
        <taxon>Dreissena</taxon>
    </lineage>
</organism>
<feature type="compositionally biased region" description="Acidic residues" evidence="1">
    <location>
        <begin position="36"/>
        <end position="45"/>
    </location>
</feature>
<reference evidence="2" key="1">
    <citation type="journal article" date="2019" name="bioRxiv">
        <title>The Genome of the Zebra Mussel, Dreissena polymorpha: A Resource for Invasive Species Research.</title>
        <authorList>
            <person name="McCartney M.A."/>
            <person name="Auch B."/>
            <person name="Kono T."/>
            <person name="Mallez S."/>
            <person name="Zhang Y."/>
            <person name="Obille A."/>
            <person name="Becker A."/>
            <person name="Abrahante J.E."/>
            <person name="Garbe J."/>
            <person name="Badalamenti J.P."/>
            <person name="Herman A."/>
            <person name="Mangelson H."/>
            <person name="Liachko I."/>
            <person name="Sullivan S."/>
            <person name="Sone E.D."/>
            <person name="Koren S."/>
            <person name="Silverstein K.A.T."/>
            <person name="Beckman K.B."/>
            <person name="Gohl D.M."/>
        </authorList>
    </citation>
    <scope>NUCLEOTIDE SEQUENCE</scope>
    <source>
        <strain evidence="2">Duluth1</strain>
        <tissue evidence="2">Whole animal</tissue>
    </source>
</reference>
<dbReference type="AlphaFoldDB" id="A0A9D4L6U4"/>
<feature type="region of interest" description="Disordered" evidence="1">
    <location>
        <begin position="1"/>
        <end position="80"/>
    </location>
</feature>
<keyword evidence="3" id="KW-1185">Reference proteome</keyword>
<comment type="caution">
    <text evidence="2">The sequence shown here is derived from an EMBL/GenBank/DDBJ whole genome shotgun (WGS) entry which is preliminary data.</text>
</comment>
<reference evidence="2" key="2">
    <citation type="submission" date="2020-11" db="EMBL/GenBank/DDBJ databases">
        <authorList>
            <person name="McCartney M.A."/>
            <person name="Auch B."/>
            <person name="Kono T."/>
            <person name="Mallez S."/>
            <person name="Becker A."/>
            <person name="Gohl D.M."/>
            <person name="Silverstein K.A.T."/>
            <person name="Koren S."/>
            <person name="Bechman K.B."/>
            <person name="Herman A."/>
            <person name="Abrahante J.E."/>
            <person name="Garbe J."/>
        </authorList>
    </citation>
    <scope>NUCLEOTIDE SEQUENCE</scope>
    <source>
        <strain evidence="2">Duluth1</strain>
        <tissue evidence="2">Whole animal</tissue>
    </source>
</reference>
<feature type="compositionally biased region" description="Basic and acidic residues" evidence="1">
    <location>
        <begin position="1"/>
        <end position="12"/>
    </location>
</feature>
<protein>
    <submittedName>
        <fullName evidence="2">Uncharacterized protein</fullName>
    </submittedName>
</protein>
<feature type="compositionally biased region" description="Basic and acidic residues" evidence="1">
    <location>
        <begin position="20"/>
        <end position="34"/>
    </location>
</feature>
<evidence type="ECO:0000256" key="1">
    <source>
        <dbReference type="SAM" id="MobiDB-lite"/>
    </source>
</evidence>
<evidence type="ECO:0000313" key="3">
    <source>
        <dbReference type="Proteomes" id="UP000828390"/>
    </source>
</evidence>
<accession>A0A9D4L6U4</accession>
<evidence type="ECO:0000313" key="2">
    <source>
        <dbReference type="EMBL" id="KAH3853102.1"/>
    </source>
</evidence>
<sequence>MKNIHGKGEDGTLKSCESSAARDEVDDSWDKQSEIELGESDSDEEIHEKCEAESADPLLEGRVVRKTTNPQLPGVRRAEGEARPLYKRKSIRIAVCTEMWDDWEQQNVSVEEENQVMFESTLLCSASSQMGEMKFNLGDIVHDGEIRPKHIDIQIERD</sequence>